<dbReference type="InterPro" id="IPR015927">
    <property type="entry name" value="Peptidase_S24_S26A/B/C"/>
</dbReference>
<sequence length="184" mass="19260">MRIALNIVGGAIIALLALPFLATLSTNGYYVTVNGTSMVPTYQRGDILLVSRAIDASALRAGDIVVVDPARTVAHYNGSSLRLGPYVHRILQAKSGERFITKGDGNALPDPGTVMPSLLSGRPTGIRLTGTAAHLFSLSQNVFVRGGMLLAGLAAFVLASGASRKRQERVRAAANERPAVAHSA</sequence>
<feature type="transmembrane region" description="Helical" evidence="7">
    <location>
        <begin position="7"/>
        <end position="30"/>
    </location>
</feature>
<dbReference type="GO" id="GO:0012505">
    <property type="term" value="C:endomembrane system"/>
    <property type="evidence" value="ECO:0007669"/>
    <property type="project" value="UniProtKB-SubCell"/>
</dbReference>
<feature type="domain" description="Peptidase S24/S26A/S26B/S26C" evidence="8">
    <location>
        <begin position="25"/>
        <end position="68"/>
    </location>
</feature>
<evidence type="ECO:0000256" key="1">
    <source>
        <dbReference type="ARBA" id="ARBA00004308"/>
    </source>
</evidence>
<accession>A0A1E2SK75</accession>
<reference evidence="9 10" key="1">
    <citation type="submission" date="2015-11" db="EMBL/GenBank/DDBJ databases">
        <authorList>
            <person name="Zhang Y."/>
            <person name="Guo Z."/>
        </authorList>
    </citation>
    <scope>NUCLEOTIDE SEQUENCE [LARGE SCALE GENOMIC DNA]</scope>
    <source>
        <strain evidence="10">gdw1</strain>
    </source>
</reference>
<dbReference type="OrthoDB" id="3178064at2"/>
<comment type="subcellular location">
    <subcellularLocation>
        <location evidence="1">Endomembrane system</location>
    </subcellularLocation>
</comment>
<keyword evidence="2" id="KW-0645">Protease</keyword>
<gene>
    <name evidence="9" type="ORF">ATY41_11210</name>
</gene>
<dbReference type="AlphaFoldDB" id="A0A1E2SK75"/>
<evidence type="ECO:0000313" key="9">
    <source>
        <dbReference type="EMBL" id="ODA90159.1"/>
    </source>
</evidence>
<keyword evidence="2" id="KW-0378">Hydrolase</keyword>
<dbReference type="GO" id="GO:0004252">
    <property type="term" value="F:serine-type endopeptidase activity"/>
    <property type="evidence" value="ECO:0007669"/>
    <property type="project" value="UniProtKB-UniRule"/>
</dbReference>
<proteinExistence type="predicted"/>
<evidence type="ECO:0000256" key="7">
    <source>
        <dbReference type="SAM" id="Phobius"/>
    </source>
</evidence>
<evidence type="ECO:0000256" key="4">
    <source>
        <dbReference type="ARBA" id="ARBA00022989"/>
    </source>
</evidence>
<feature type="transmembrane region" description="Helical" evidence="7">
    <location>
        <begin position="142"/>
        <end position="162"/>
    </location>
</feature>
<dbReference type="SUPFAM" id="SSF51306">
    <property type="entry name" value="LexA/Signal peptidase"/>
    <property type="match status" value="1"/>
</dbReference>
<dbReference type="EC" id="3.4.21.89" evidence="6"/>
<dbReference type="GO" id="GO:0006465">
    <property type="term" value="P:signal peptide processing"/>
    <property type="evidence" value="ECO:0007669"/>
    <property type="project" value="UniProtKB-UniRule"/>
</dbReference>
<dbReference type="EMBL" id="LNZG01000019">
    <property type="protein sequence ID" value="ODA90159.1"/>
    <property type="molecule type" value="Genomic_DNA"/>
</dbReference>
<evidence type="ECO:0000256" key="6">
    <source>
        <dbReference type="NCBIfam" id="TIGR02228"/>
    </source>
</evidence>
<evidence type="ECO:0000313" key="10">
    <source>
        <dbReference type="Proteomes" id="UP000094426"/>
    </source>
</evidence>
<evidence type="ECO:0000259" key="8">
    <source>
        <dbReference type="Pfam" id="PF00717"/>
    </source>
</evidence>
<comment type="caution">
    <text evidence="9">The sequence shown here is derived from an EMBL/GenBank/DDBJ whole genome shotgun (WGS) entry which is preliminary data.</text>
</comment>
<evidence type="ECO:0000256" key="3">
    <source>
        <dbReference type="ARBA" id="ARBA00022692"/>
    </source>
</evidence>
<protein>
    <recommendedName>
        <fullName evidence="6">Signal peptidase I</fullName>
        <ecNumber evidence="6">3.4.21.89</ecNumber>
    </recommendedName>
</protein>
<dbReference type="NCBIfam" id="TIGR02228">
    <property type="entry name" value="sigpep_I_arch"/>
    <property type="match status" value="1"/>
</dbReference>
<dbReference type="CDD" id="cd06530">
    <property type="entry name" value="S26_SPase_I"/>
    <property type="match status" value="1"/>
</dbReference>
<evidence type="ECO:0000256" key="5">
    <source>
        <dbReference type="ARBA" id="ARBA00023136"/>
    </source>
</evidence>
<dbReference type="Proteomes" id="UP000094426">
    <property type="component" value="Unassembled WGS sequence"/>
</dbReference>
<keyword evidence="5 7" id="KW-0472">Membrane</keyword>
<dbReference type="GO" id="GO:0009003">
    <property type="term" value="F:signal peptidase activity"/>
    <property type="evidence" value="ECO:0007669"/>
    <property type="project" value="UniProtKB-EC"/>
</dbReference>
<evidence type="ECO:0000256" key="2">
    <source>
        <dbReference type="ARBA" id="ARBA00022670"/>
    </source>
</evidence>
<dbReference type="Gene3D" id="2.10.109.10">
    <property type="entry name" value="Umud Fragment, subunit A"/>
    <property type="match status" value="1"/>
</dbReference>
<dbReference type="PRINTS" id="PR00728">
    <property type="entry name" value="SIGNALPTASE"/>
</dbReference>
<dbReference type="InterPro" id="IPR001733">
    <property type="entry name" value="Peptidase_S26B"/>
</dbReference>
<dbReference type="GO" id="GO:0016020">
    <property type="term" value="C:membrane"/>
    <property type="evidence" value="ECO:0007669"/>
    <property type="project" value="UniProtKB-UniRule"/>
</dbReference>
<dbReference type="Pfam" id="PF00717">
    <property type="entry name" value="Peptidase_S24"/>
    <property type="match status" value="1"/>
</dbReference>
<name>A0A1E2SK75_LEIXY</name>
<keyword evidence="4 7" id="KW-1133">Transmembrane helix</keyword>
<dbReference type="InterPro" id="IPR019533">
    <property type="entry name" value="Peptidase_S26"/>
</dbReference>
<keyword evidence="3 7" id="KW-0812">Transmembrane</keyword>
<dbReference type="RefSeq" id="WP_011186805.1">
    <property type="nucleotide sequence ID" value="NZ_LNZG01000019.1"/>
</dbReference>
<organism evidence="9 10">
    <name type="scientific">Leifsonia xyli subsp. xyli</name>
    <dbReference type="NCBI Taxonomy" id="59736"/>
    <lineage>
        <taxon>Bacteria</taxon>
        <taxon>Bacillati</taxon>
        <taxon>Actinomycetota</taxon>
        <taxon>Actinomycetes</taxon>
        <taxon>Micrococcales</taxon>
        <taxon>Microbacteriaceae</taxon>
        <taxon>Leifsonia</taxon>
    </lineage>
</organism>
<dbReference type="InterPro" id="IPR036286">
    <property type="entry name" value="LexA/Signal_pep-like_sf"/>
</dbReference>